<name>A0AAP7NAI7_BACAM</name>
<dbReference type="RefSeq" id="WP_071347695.1">
    <property type="nucleotide sequence ID" value="NZ_JAPWDN010000001.1"/>
</dbReference>
<accession>A0AAP7NAI7</accession>
<dbReference type="Proteomes" id="UP000180036">
    <property type="component" value="Unassembled WGS sequence"/>
</dbReference>
<dbReference type="AlphaFoldDB" id="A0AAP7NAI7"/>
<organism evidence="1 2">
    <name type="scientific">Bacillus amyloliquefaciens</name>
    <name type="common">Bacillus velezensis</name>
    <dbReference type="NCBI Taxonomy" id="1390"/>
    <lineage>
        <taxon>Bacteria</taxon>
        <taxon>Bacillati</taxon>
        <taxon>Bacillota</taxon>
        <taxon>Bacilli</taxon>
        <taxon>Bacillales</taxon>
        <taxon>Bacillaceae</taxon>
        <taxon>Bacillus</taxon>
        <taxon>Bacillus amyloliquefaciens group</taxon>
    </lineage>
</organism>
<proteinExistence type="predicted"/>
<evidence type="ECO:0000313" key="2">
    <source>
        <dbReference type="Proteomes" id="UP000180036"/>
    </source>
</evidence>
<gene>
    <name evidence="1" type="ORF">BKP66_09985</name>
</gene>
<comment type="caution">
    <text evidence="1">The sequence shown here is derived from an EMBL/GenBank/DDBJ whole genome shotgun (WGS) entry which is preliminary data.</text>
</comment>
<evidence type="ECO:0000313" key="1">
    <source>
        <dbReference type="EMBL" id="OIK21867.1"/>
    </source>
</evidence>
<dbReference type="EMBL" id="MOEA01000002">
    <property type="protein sequence ID" value="OIK21867.1"/>
    <property type="molecule type" value="Genomic_DNA"/>
</dbReference>
<reference evidence="1 2" key="1">
    <citation type="submission" date="2016-10" db="EMBL/GenBank/DDBJ databases">
        <authorList>
            <person name="Marach S."/>
            <person name="Prathuangwong S."/>
            <person name="Takikawa Y."/>
            <person name="Dohra H."/>
        </authorList>
    </citation>
    <scope>NUCLEOTIDE SEQUENCE [LARGE SCALE GENOMIC DNA]</scope>
    <source>
        <strain evidence="1 2">K2</strain>
    </source>
</reference>
<protein>
    <submittedName>
        <fullName evidence="1">Competence protein</fullName>
    </submittedName>
</protein>
<sequence length="58" mass="6617">MQDLINYILKYPEVLKKLKANEACLLGYDLGITQIVINSFEESSIAKNDGKIEQWEKG</sequence>